<evidence type="ECO:0000256" key="1">
    <source>
        <dbReference type="SAM" id="MobiDB-lite"/>
    </source>
</evidence>
<evidence type="ECO:0000313" key="4">
    <source>
        <dbReference type="Proteomes" id="UP000481421"/>
    </source>
</evidence>
<comment type="caution">
    <text evidence="3">The sequence shown here is derived from an EMBL/GenBank/DDBJ whole genome shotgun (WGS) entry which is preliminary data.</text>
</comment>
<dbReference type="InterPro" id="IPR021273">
    <property type="entry name" value="DUF2852"/>
</dbReference>
<dbReference type="RefSeq" id="WP_164609340.1">
    <property type="nucleotide sequence ID" value="NZ_JAAIKE010000001.1"/>
</dbReference>
<evidence type="ECO:0000313" key="3">
    <source>
        <dbReference type="EMBL" id="NEX45337.1"/>
    </source>
</evidence>
<keyword evidence="2" id="KW-0812">Transmembrane</keyword>
<organism evidence="3 4">
    <name type="scientific">Pseudotabrizicola algicola</name>
    <dbReference type="NCBI Taxonomy" id="2709381"/>
    <lineage>
        <taxon>Bacteria</taxon>
        <taxon>Pseudomonadati</taxon>
        <taxon>Pseudomonadota</taxon>
        <taxon>Alphaproteobacteria</taxon>
        <taxon>Rhodobacterales</taxon>
        <taxon>Paracoccaceae</taxon>
        <taxon>Pseudotabrizicola</taxon>
    </lineage>
</organism>
<keyword evidence="2" id="KW-0472">Membrane</keyword>
<dbReference type="Pfam" id="PF11014">
    <property type="entry name" value="DUF2852"/>
    <property type="match status" value="1"/>
</dbReference>
<gene>
    <name evidence="3" type="ORF">G3572_03915</name>
</gene>
<accession>A0A6B3RH27</accession>
<feature type="transmembrane region" description="Helical" evidence="2">
    <location>
        <begin position="35"/>
        <end position="60"/>
    </location>
</feature>
<keyword evidence="2" id="KW-1133">Transmembrane helix</keyword>
<dbReference type="AlphaFoldDB" id="A0A6B3RH27"/>
<reference evidence="3 4" key="1">
    <citation type="submission" date="2020-02" db="EMBL/GenBank/DDBJ databases">
        <title>Rhodobacter algicola sp. nov., isolated from microalga culture.</title>
        <authorList>
            <person name="Park C.-Y."/>
        </authorList>
    </citation>
    <scope>NUCLEOTIDE SEQUENCE [LARGE SCALE GENOMIC DNA]</scope>
    <source>
        <strain evidence="3 4">ETT8</strain>
    </source>
</reference>
<keyword evidence="4" id="KW-1185">Reference proteome</keyword>
<evidence type="ECO:0000256" key="2">
    <source>
        <dbReference type="SAM" id="Phobius"/>
    </source>
</evidence>
<protein>
    <submittedName>
        <fullName evidence="3">DUF2852 domain-containing protein</fullName>
    </submittedName>
</protein>
<sequence>MTYSTDTAAKAPALGGLTNRLHSAEDWLDSKGRGAWIAAMVLGFVFFWPVGLALVVYMTYANKWSKSMFKGKFCASRRDAGMGRHVAWRSSGNSAFDAYKADTLRRLEDEQGAFESFLQRLREAKDKQEFDSFMEERAKGAARPAAADQDAARGEY</sequence>
<dbReference type="Proteomes" id="UP000481421">
    <property type="component" value="Unassembled WGS sequence"/>
</dbReference>
<feature type="region of interest" description="Disordered" evidence="1">
    <location>
        <begin position="136"/>
        <end position="156"/>
    </location>
</feature>
<name>A0A6B3RH27_9RHOB</name>
<proteinExistence type="predicted"/>
<dbReference type="EMBL" id="JAAIKE010000001">
    <property type="protein sequence ID" value="NEX45337.1"/>
    <property type="molecule type" value="Genomic_DNA"/>
</dbReference>